<keyword evidence="3" id="KW-1185">Reference proteome</keyword>
<dbReference type="KEGG" id="dpf:ON006_11515"/>
<dbReference type="NCBIfam" id="TIGR01200">
    <property type="entry name" value="GLPGLI"/>
    <property type="match status" value="1"/>
</dbReference>
<dbReference type="InterPro" id="IPR005901">
    <property type="entry name" value="GLPGLI"/>
</dbReference>
<evidence type="ECO:0000313" key="3">
    <source>
        <dbReference type="Proteomes" id="UP001164653"/>
    </source>
</evidence>
<dbReference type="Proteomes" id="UP001164653">
    <property type="component" value="Chromosome"/>
</dbReference>
<dbReference type="AlphaFoldDB" id="A0A9E8SMB4"/>
<dbReference type="EMBL" id="CP112998">
    <property type="protein sequence ID" value="WAC14565.1"/>
    <property type="molecule type" value="Genomic_DNA"/>
</dbReference>
<evidence type="ECO:0000256" key="1">
    <source>
        <dbReference type="SAM" id="SignalP"/>
    </source>
</evidence>
<proteinExistence type="predicted"/>
<dbReference type="RefSeq" id="WP_244819934.1">
    <property type="nucleotide sequence ID" value="NZ_CP112998.1"/>
</dbReference>
<reference evidence="2" key="1">
    <citation type="submission" date="2022-11" db="EMBL/GenBank/DDBJ databases">
        <title>Dyadobacter pollutisoli sp. nov., isolated from plastic dumped soil.</title>
        <authorList>
            <person name="Kim J.M."/>
            <person name="Kim K.R."/>
            <person name="Lee J.K."/>
            <person name="Hao L."/>
            <person name="Jeon C.O."/>
        </authorList>
    </citation>
    <scope>NUCLEOTIDE SEQUENCE</scope>
    <source>
        <strain evidence="2">U1</strain>
    </source>
</reference>
<sequence length="268" mass="29852">MKTYVILCLSMLLAATLPARSQSSGQISYEVTRKIDQSRLRFKINGEDVKVGDPNFPTDVPDSRTFGQKVLFAGNLVKENRDEQNMVKRMVVVEDRLSGGGPPRTTNMGNPFEEHIYVDLGTRKIITILIIGKEKEAKTYRSEKPLQPATGWQITDQTKKIAGHVCKKATVPFNKETYTVWFTTEIPVTYSPVHELTPETGLVLLIEGSQEQFRATKINTNAVDIKEVQPPSNAQNVTPEQLTDLRQKAMADFHQEMMNSGVVGGGGN</sequence>
<evidence type="ECO:0000313" key="2">
    <source>
        <dbReference type="EMBL" id="WAC14565.1"/>
    </source>
</evidence>
<gene>
    <name evidence="2" type="ORF">ON006_11515</name>
</gene>
<name>A0A9E8SMB4_9BACT</name>
<protein>
    <submittedName>
        <fullName evidence="2">GLPGLI family protein</fullName>
    </submittedName>
</protein>
<dbReference type="Pfam" id="PF22252">
    <property type="entry name" value="PNGase_F-II_N"/>
    <property type="match status" value="1"/>
</dbReference>
<feature type="signal peptide" evidence="1">
    <location>
        <begin position="1"/>
        <end position="21"/>
    </location>
</feature>
<feature type="chain" id="PRO_5039051650" evidence="1">
    <location>
        <begin position="22"/>
        <end position="268"/>
    </location>
</feature>
<keyword evidence="1" id="KW-0732">Signal</keyword>
<organism evidence="2 3">
    <name type="scientific">Dyadobacter pollutisoli</name>
    <dbReference type="NCBI Taxonomy" id="2910158"/>
    <lineage>
        <taxon>Bacteria</taxon>
        <taxon>Pseudomonadati</taxon>
        <taxon>Bacteroidota</taxon>
        <taxon>Cytophagia</taxon>
        <taxon>Cytophagales</taxon>
        <taxon>Spirosomataceae</taxon>
        <taxon>Dyadobacter</taxon>
    </lineage>
</organism>
<accession>A0A9E8SMB4</accession>